<name>K1PLQ1_MAGGI</name>
<dbReference type="EMBL" id="JH816653">
    <property type="protein sequence ID" value="EKC19749.1"/>
    <property type="molecule type" value="Genomic_DNA"/>
</dbReference>
<dbReference type="HOGENOM" id="CLU_1009192_0_0_1"/>
<gene>
    <name evidence="2" type="ORF">CGI_10007713</name>
</gene>
<organism evidence="2">
    <name type="scientific">Magallana gigas</name>
    <name type="common">Pacific oyster</name>
    <name type="synonym">Crassostrea gigas</name>
    <dbReference type="NCBI Taxonomy" id="29159"/>
    <lineage>
        <taxon>Eukaryota</taxon>
        <taxon>Metazoa</taxon>
        <taxon>Spiralia</taxon>
        <taxon>Lophotrochozoa</taxon>
        <taxon>Mollusca</taxon>
        <taxon>Bivalvia</taxon>
        <taxon>Autobranchia</taxon>
        <taxon>Pteriomorphia</taxon>
        <taxon>Ostreida</taxon>
        <taxon>Ostreoidea</taxon>
        <taxon>Ostreidae</taxon>
        <taxon>Magallana</taxon>
    </lineage>
</organism>
<evidence type="ECO:0000313" key="2">
    <source>
        <dbReference type="EMBL" id="EKC19749.1"/>
    </source>
</evidence>
<dbReference type="AlphaFoldDB" id="K1PLQ1"/>
<accession>K1PLQ1</accession>
<dbReference type="InParanoid" id="K1PLQ1"/>
<protein>
    <submittedName>
        <fullName evidence="2">Uncharacterized protein</fullName>
    </submittedName>
</protein>
<feature type="compositionally biased region" description="Polar residues" evidence="1">
    <location>
        <begin position="39"/>
        <end position="50"/>
    </location>
</feature>
<reference evidence="2" key="1">
    <citation type="journal article" date="2012" name="Nature">
        <title>The oyster genome reveals stress adaptation and complexity of shell formation.</title>
        <authorList>
            <person name="Zhang G."/>
            <person name="Fang X."/>
            <person name="Guo X."/>
            <person name="Li L."/>
            <person name="Luo R."/>
            <person name="Xu F."/>
            <person name="Yang P."/>
            <person name="Zhang L."/>
            <person name="Wang X."/>
            <person name="Qi H."/>
            <person name="Xiong Z."/>
            <person name="Que H."/>
            <person name="Xie Y."/>
            <person name="Holland P.W."/>
            <person name="Paps J."/>
            <person name="Zhu Y."/>
            <person name="Wu F."/>
            <person name="Chen Y."/>
            <person name="Wang J."/>
            <person name="Peng C."/>
            <person name="Meng J."/>
            <person name="Yang L."/>
            <person name="Liu J."/>
            <person name="Wen B."/>
            <person name="Zhang N."/>
            <person name="Huang Z."/>
            <person name="Zhu Q."/>
            <person name="Feng Y."/>
            <person name="Mount A."/>
            <person name="Hedgecock D."/>
            <person name="Xu Z."/>
            <person name="Liu Y."/>
            <person name="Domazet-Loso T."/>
            <person name="Du Y."/>
            <person name="Sun X."/>
            <person name="Zhang S."/>
            <person name="Liu B."/>
            <person name="Cheng P."/>
            <person name="Jiang X."/>
            <person name="Li J."/>
            <person name="Fan D."/>
            <person name="Wang W."/>
            <person name="Fu W."/>
            <person name="Wang T."/>
            <person name="Wang B."/>
            <person name="Zhang J."/>
            <person name="Peng Z."/>
            <person name="Li Y."/>
            <person name="Li N."/>
            <person name="Wang J."/>
            <person name="Chen M."/>
            <person name="He Y."/>
            <person name="Tan F."/>
            <person name="Song X."/>
            <person name="Zheng Q."/>
            <person name="Huang R."/>
            <person name="Yang H."/>
            <person name="Du X."/>
            <person name="Chen L."/>
            <person name="Yang M."/>
            <person name="Gaffney P.M."/>
            <person name="Wang S."/>
            <person name="Luo L."/>
            <person name="She Z."/>
            <person name="Ming Y."/>
            <person name="Huang W."/>
            <person name="Zhang S."/>
            <person name="Huang B."/>
            <person name="Zhang Y."/>
            <person name="Qu T."/>
            <person name="Ni P."/>
            <person name="Miao G."/>
            <person name="Wang J."/>
            <person name="Wang Q."/>
            <person name="Steinberg C.E."/>
            <person name="Wang H."/>
            <person name="Li N."/>
            <person name="Qian L."/>
            <person name="Zhang G."/>
            <person name="Li Y."/>
            <person name="Yang H."/>
            <person name="Liu X."/>
            <person name="Wang J."/>
            <person name="Yin Y."/>
            <person name="Wang J."/>
        </authorList>
    </citation>
    <scope>NUCLEOTIDE SEQUENCE [LARGE SCALE GENOMIC DNA]</scope>
    <source>
        <strain evidence="2">05x7-T-G4-1.051#20</strain>
    </source>
</reference>
<evidence type="ECO:0000256" key="1">
    <source>
        <dbReference type="SAM" id="MobiDB-lite"/>
    </source>
</evidence>
<feature type="region of interest" description="Disordered" evidence="1">
    <location>
        <begin position="1"/>
        <end position="115"/>
    </location>
</feature>
<sequence length="276" mass="31780">MGSGGSTEAGNQPHDGGSKQQRADPRGNQGREGQRTARSDSPVNNNTPRNAKTKFIIKKDTNSDITNDLDMDSSWKKDSMQNNNQEMKNNEYNKKQNIQHSVLPPRLPTPPEDLPETYAQKKFREQYRQTELLRQKTIYRDPEEWELPEKRPKINKTLVRTWNTECRNLGPQFSNYAADEYKIKRVQIPTLQGRGSVESFDVSKFKAANASSQVQKREIFSMTPDYTKQNRHTDLADDLYQTPSLQKQKSIPKYDVSEEELMADIEKQPPEQQAAC</sequence>
<proteinExistence type="predicted"/>